<reference evidence="4 5" key="1">
    <citation type="journal article" date="2019" name="ACS Chem. Biol.">
        <title>Identification and Mobilization of a Cryptic Antibiotic Biosynthesis Gene Locus from a Human-Pathogenic Nocardia Isolate.</title>
        <authorList>
            <person name="Herisse M."/>
            <person name="Ishida K."/>
            <person name="Porter J.L."/>
            <person name="Howden B."/>
            <person name="Hertweck C."/>
            <person name="Stinear T.P."/>
            <person name="Pidot S.J."/>
        </authorList>
    </citation>
    <scope>NUCLEOTIDE SEQUENCE [LARGE SCALE GENOMIC DNA]</scope>
    <source>
        <strain evidence="4 5">AUSMDU00012715</strain>
    </source>
</reference>
<keyword evidence="1" id="KW-0472">Membrane</keyword>
<keyword evidence="1" id="KW-0812">Transmembrane</keyword>
<dbReference type="Pfam" id="PF26059">
    <property type="entry name" value="DUF8020"/>
    <property type="match status" value="1"/>
</dbReference>
<dbReference type="EMBL" id="CP046173">
    <property type="protein sequence ID" value="QIS22252.1"/>
    <property type="molecule type" value="Genomic_DNA"/>
</dbReference>
<feature type="transmembrane region" description="Helical" evidence="1">
    <location>
        <begin position="184"/>
        <end position="206"/>
    </location>
</feature>
<dbReference type="InterPro" id="IPR058333">
    <property type="entry name" value="DUF8020"/>
</dbReference>
<dbReference type="Proteomes" id="UP000500953">
    <property type="component" value="Chromosome"/>
</dbReference>
<accession>A0A6G9Z9U8</accession>
<dbReference type="AlphaFoldDB" id="A0A6G9Z9U8"/>
<gene>
    <name evidence="4" type="ORF">F6W96_31835</name>
</gene>
<keyword evidence="2" id="KW-0732">Signal</keyword>
<sequence length="242" mass="24381">MRFDKLAATGILATTAIAATVGTAAAAPTPPRHPGVLLAGIGYQATVVDQSAVIHTDAGSMTADNGVFTINAPDGRALAGIPLEFRVDDFAFPILAEIHGRTATLTPRFDLAHAVYQPVDLPVQPVSRWKTREDREQAAWDRMNSTIGLGATIGTLVGGIGGGAVGCVLGGLAVGAGATLATGIIGGLFSFLPGAVVGCLAGAAALGALGTLAGQIFITAPFTIAAVAQYFSTINEPFSPSE</sequence>
<protein>
    <recommendedName>
        <fullName evidence="3">DUF8020 domain-containing protein</fullName>
    </recommendedName>
</protein>
<feature type="domain" description="DUF8020" evidence="3">
    <location>
        <begin position="40"/>
        <end position="108"/>
    </location>
</feature>
<evidence type="ECO:0000256" key="2">
    <source>
        <dbReference type="SAM" id="SignalP"/>
    </source>
</evidence>
<evidence type="ECO:0000313" key="5">
    <source>
        <dbReference type="Proteomes" id="UP000500953"/>
    </source>
</evidence>
<dbReference type="RefSeq" id="WP_167489686.1">
    <property type="nucleotide sequence ID" value="NZ_CP046173.1"/>
</dbReference>
<evidence type="ECO:0000313" key="4">
    <source>
        <dbReference type="EMBL" id="QIS22252.1"/>
    </source>
</evidence>
<keyword evidence="1" id="KW-1133">Transmembrane helix</keyword>
<organism evidence="4 5">
    <name type="scientific">Nocardia terpenica</name>
    <dbReference type="NCBI Taxonomy" id="455432"/>
    <lineage>
        <taxon>Bacteria</taxon>
        <taxon>Bacillati</taxon>
        <taxon>Actinomycetota</taxon>
        <taxon>Actinomycetes</taxon>
        <taxon>Mycobacteriales</taxon>
        <taxon>Nocardiaceae</taxon>
        <taxon>Nocardia</taxon>
    </lineage>
</organism>
<name>A0A6G9Z9U8_9NOCA</name>
<evidence type="ECO:0000256" key="1">
    <source>
        <dbReference type="SAM" id="Phobius"/>
    </source>
</evidence>
<evidence type="ECO:0000259" key="3">
    <source>
        <dbReference type="Pfam" id="PF26059"/>
    </source>
</evidence>
<feature type="signal peptide" evidence="2">
    <location>
        <begin position="1"/>
        <end position="26"/>
    </location>
</feature>
<feature type="transmembrane region" description="Helical" evidence="1">
    <location>
        <begin position="147"/>
        <end position="172"/>
    </location>
</feature>
<proteinExistence type="predicted"/>
<feature type="transmembrane region" description="Helical" evidence="1">
    <location>
        <begin position="212"/>
        <end position="231"/>
    </location>
</feature>
<feature type="chain" id="PRO_5026174838" description="DUF8020 domain-containing protein" evidence="2">
    <location>
        <begin position="27"/>
        <end position="242"/>
    </location>
</feature>